<evidence type="ECO:0000256" key="5">
    <source>
        <dbReference type="ARBA" id="ARBA00022840"/>
    </source>
</evidence>
<comment type="similarity">
    <text evidence="7">Belongs to the protein kinase superfamily.</text>
</comment>
<protein>
    <submittedName>
        <fullName evidence="10">Calmodulin-binding receptor-like cytoplasmic kinase 3</fullName>
    </submittedName>
</protein>
<dbReference type="Pfam" id="PF00069">
    <property type="entry name" value="Pkinase"/>
    <property type="match status" value="1"/>
</dbReference>
<dbReference type="InterPro" id="IPR017441">
    <property type="entry name" value="Protein_kinase_ATP_BS"/>
</dbReference>
<accession>A0A314XX91</accession>
<dbReference type="SUPFAM" id="SSF56112">
    <property type="entry name" value="Protein kinase-like (PK-like)"/>
    <property type="match status" value="1"/>
</dbReference>
<keyword evidence="11" id="KW-1185">Reference proteome</keyword>
<proteinExistence type="inferred from homology"/>
<dbReference type="FunFam" id="3.30.200.20:FF:000466">
    <property type="entry name" value="Putative LRR receptor-like serine/threonine-protein kinase"/>
    <property type="match status" value="1"/>
</dbReference>
<dbReference type="AlphaFoldDB" id="A0A314XX91"/>
<dbReference type="PROSITE" id="PS50011">
    <property type="entry name" value="PROTEIN_KINASE_DOM"/>
    <property type="match status" value="1"/>
</dbReference>
<name>A0A314XX91_PRUYE</name>
<evidence type="ECO:0000256" key="6">
    <source>
        <dbReference type="PROSITE-ProRule" id="PRU10141"/>
    </source>
</evidence>
<keyword evidence="5 6" id="KW-0067">ATP-binding</keyword>
<evidence type="ECO:0000256" key="3">
    <source>
        <dbReference type="ARBA" id="ARBA00022741"/>
    </source>
</evidence>
<keyword evidence="1 7" id="KW-0723">Serine/threonine-protein kinase</keyword>
<gene>
    <name evidence="10" type="ORF">Pyn_10065</name>
</gene>
<feature type="domain" description="Protein kinase" evidence="9">
    <location>
        <begin position="139"/>
        <end position="403"/>
    </location>
</feature>
<keyword evidence="4 10" id="KW-0418">Kinase</keyword>
<sequence length="403" mass="45324">MEIEHIIPLRTAITMLSLLLLVKLPAISSSEFVIQSKEGNFCKRSQGINPRPTIEKKRTALHQYPRPKKREAAHKVLAKDPNSMDSASSSFEVNSAPEKIPASPLRVPPSPRFSISPKLSRLGSVHLTLSQIAKATRNFSQSQQVGEGGFGTVYKARLDDGQVVSIKRAKKEHFENLETEFSSEVELLAKIDHRNLVKLLGYVDEGNERLIITEYVPNGTLREHLDGQHGKILEFNQRLEIAIDVAHALTYLHLYAEKQIIHRDVKSSNILLTESMRAKVADFGFARLGPVDSEQTHISTKVKGTVGYLDPKIITGRRPVELKRPVEERVTLRWAFKKLNEGRMLELVDHALEEVVDAEVVVKIFDLAIQCAAPIRADRPDMKSVGEQLWTIRADYLRSVKKG</sequence>
<dbReference type="Gene3D" id="1.10.510.10">
    <property type="entry name" value="Transferase(Phosphotransferase) domain 1"/>
    <property type="match status" value="2"/>
</dbReference>
<feature type="signal peptide" evidence="8">
    <location>
        <begin position="1"/>
        <end position="29"/>
    </location>
</feature>
<dbReference type="PROSITE" id="PS00108">
    <property type="entry name" value="PROTEIN_KINASE_ST"/>
    <property type="match status" value="1"/>
</dbReference>
<keyword evidence="2" id="KW-0808">Transferase</keyword>
<dbReference type="InterPro" id="IPR011009">
    <property type="entry name" value="Kinase-like_dom_sf"/>
</dbReference>
<dbReference type="SMART" id="SM00220">
    <property type="entry name" value="S_TKc"/>
    <property type="match status" value="1"/>
</dbReference>
<evidence type="ECO:0000313" key="10">
    <source>
        <dbReference type="EMBL" id="PQP97396.1"/>
    </source>
</evidence>
<evidence type="ECO:0000313" key="11">
    <source>
        <dbReference type="Proteomes" id="UP000250321"/>
    </source>
</evidence>
<dbReference type="GO" id="GO:0004674">
    <property type="term" value="F:protein serine/threonine kinase activity"/>
    <property type="evidence" value="ECO:0007669"/>
    <property type="project" value="UniProtKB-KW"/>
</dbReference>
<dbReference type="Proteomes" id="UP000250321">
    <property type="component" value="Unassembled WGS sequence"/>
</dbReference>
<dbReference type="OrthoDB" id="4062651at2759"/>
<feature type="chain" id="PRO_5016421364" evidence="8">
    <location>
        <begin position="30"/>
        <end position="403"/>
    </location>
</feature>
<evidence type="ECO:0000256" key="1">
    <source>
        <dbReference type="ARBA" id="ARBA00022527"/>
    </source>
</evidence>
<comment type="caution">
    <text evidence="10">The sequence shown here is derived from an EMBL/GenBank/DDBJ whole genome shotgun (WGS) entry which is preliminary data.</text>
</comment>
<keyword evidence="8" id="KW-0732">Signal</keyword>
<reference evidence="10 11" key="1">
    <citation type="submission" date="2018-02" db="EMBL/GenBank/DDBJ databases">
        <title>Draft genome of wild Prunus yedoensis var. nudiflora.</title>
        <authorList>
            <person name="Baek S."/>
            <person name="Kim J.-H."/>
            <person name="Choi K."/>
            <person name="Kim G.-B."/>
            <person name="Cho A."/>
            <person name="Jang H."/>
            <person name="Shin C.-H."/>
            <person name="Yu H.-J."/>
            <person name="Mun J.-H."/>
        </authorList>
    </citation>
    <scope>NUCLEOTIDE SEQUENCE [LARGE SCALE GENOMIC DNA]</scope>
    <source>
        <strain evidence="11">cv. Jeju island</strain>
        <tissue evidence="10">Leaf</tissue>
    </source>
</reference>
<feature type="binding site" evidence="6">
    <location>
        <position position="171"/>
    </location>
    <ligand>
        <name>ATP</name>
        <dbReference type="ChEBI" id="CHEBI:30616"/>
    </ligand>
</feature>
<evidence type="ECO:0000256" key="2">
    <source>
        <dbReference type="ARBA" id="ARBA00022679"/>
    </source>
</evidence>
<evidence type="ECO:0000259" key="9">
    <source>
        <dbReference type="PROSITE" id="PS50011"/>
    </source>
</evidence>
<evidence type="ECO:0000256" key="7">
    <source>
        <dbReference type="RuleBase" id="RU000304"/>
    </source>
</evidence>
<dbReference type="InterPro" id="IPR008271">
    <property type="entry name" value="Ser/Thr_kinase_AS"/>
</dbReference>
<evidence type="ECO:0000256" key="8">
    <source>
        <dbReference type="SAM" id="SignalP"/>
    </source>
</evidence>
<dbReference type="PANTHER" id="PTHR47989">
    <property type="entry name" value="OS01G0750732 PROTEIN"/>
    <property type="match status" value="1"/>
</dbReference>
<organism evidence="10 11">
    <name type="scientific">Prunus yedoensis var. nudiflora</name>
    <dbReference type="NCBI Taxonomy" id="2094558"/>
    <lineage>
        <taxon>Eukaryota</taxon>
        <taxon>Viridiplantae</taxon>
        <taxon>Streptophyta</taxon>
        <taxon>Embryophyta</taxon>
        <taxon>Tracheophyta</taxon>
        <taxon>Spermatophyta</taxon>
        <taxon>Magnoliopsida</taxon>
        <taxon>eudicotyledons</taxon>
        <taxon>Gunneridae</taxon>
        <taxon>Pentapetalae</taxon>
        <taxon>rosids</taxon>
        <taxon>fabids</taxon>
        <taxon>Rosales</taxon>
        <taxon>Rosaceae</taxon>
        <taxon>Amygdaloideae</taxon>
        <taxon>Amygdaleae</taxon>
        <taxon>Prunus</taxon>
    </lineage>
</organism>
<keyword evidence="10" id="KW-0675">Receptor</keyword>
<dbReference type="PANTHER" id="PTHR47989:SF71">
    <property type="entry name" value="PROTEIN KINASE DOMAIN-CONTAINING PROTEIN"/>
    <property type="match status" value="1"/>
</dbReference>
<dbReference type="EMBL" id="PJQY01001977">
    <property type="protein sequence ID" value="PQP97396.1"/>
    <property type="molecule type" value="Genomic_DNA"/>
</dbReference>
<dbReference type="GO" id="GO:0005524">
    <property type="term" value="F:ATP binding"/>
    <property type="evidence" value="ECO:0007669"/>
    <property type="project" value="UniProtKB-UniRule"/>
</dbReference>
<keyword evidence="3 6" id="KW-0547">Nucleotide-binding</keyword>
<dbReference type="Gene3D" id="3.30.200.20">
    <property type="entry name" value="Phosphorylase Kinase, domain 1"/>
    <property type="match status" value="1"/>
</dbReference>
<dbReference type="PROSITE" id="PS00107">
    <property type="entry name" value="PROTEIN_KINASE_ATP"/>
    <property type="match status" value="1"/>
</dbReference>
<evidence type="ECO:0000256" key="4">
    <source>
        <dbReference type="ARBA" id="ARBA00022777"/>
    </source>
</evidence>
<dbReference type="InterPro" id="IPR000719">
    <property type="entry name" value="Prot_kinase_dom"/>
</dbReference>
<dbReference type="STRING" id="2094558.A0A314XX91"/>